<evidence type="ECO:0000256" key="2">
    <source>
        <dbReference type="ARBA" id="ARBA00022679"/>
    </source>
</evidence>
<keyword evidence="12" id="KW-1185">Reference proteome</keyword>
<comment type="catalytic activity">
    <reaction evidence="8 9">
        <text>(R)-4'-phosphopantetheine + ATP + H(+) = 3'-dephospho-CoA + diphosphate</text>
        <dbReference type="Rhea" id="RHEA:19801"/>
        <dbReference type="ChEBI" id="CHEBI:15378"/>
        <dbReference type="ChEBI" id="CHEBI:30616"/>
        <dbReference type="ChEBI" id="CHEBI:33019"/>
        <dbReference type="ChEBI" id="CHEBI:57328"/>
        <dbReference type="ChEBI" id="CHEBI:61723"/>
        <dbReference type="EC" id="2.7.7.3"/>
    </reaction>
</comment>
<dbReference type="NCBIfam" id="TIGR01510">
    <property type="entry name" value="coaD_prev_kdtB"/>
    <property type="match status" value="1"/>
</dbReference>
<comment type="function">
    <text evidence="9">Reversibly transfers an adenylyl group from ATP to 4'-phosphopantetheine, yielding dephospho-CoA (dPCoA) and pyrophosphate.</text>
</comment>
<dbReference type="SUPFAM" id="SSF52374">
    <property type="entry name" value="Nucleotidylyl transferase"/>
    <property type="match status" value="1"/>
</dbReference>
<dbReference type="InterPro" id="IPR001980">
    <property type="entry name" value="PPAT"/>
</dbReference>
<dbReference type="Pfam" id="PF01467">
    <property type="entry name" value="CTP_transf_like"/>
    <property type="match status" value="1"/>
</dbReference>
<keyword evidence="4 9" id="KW-0547">Nucleotide-binding</keyword>
<comment type="subcellular location">
    <subcellularLocation>
        <location evidence="9">Cytoplasm</location>
    </subcellularLocation>
</comment>
<feature type="binding site" evidence="9">
    <location>
        <begin position="88"/>
        <end position="90"/>
    </location>
    <ligand>
        <name>ATP</name>
        <dbReference type="ChEBI" id="CHEBI:30616"/>
    </ligand>
</feature>
<feature type="binding site" evidence="9">
    <location>
        <position position="98"/>
    </location>
    <ligand>
        <name>ATP</name>
        <dbReference type="ChEBI" id="CHEBI:30616"/>
    </ligand>
</feature>
<comment type="cofactor">
    <cofactor evidence="9">
        <name>Mg(2+)</name>
        <dbReference type="ChEBI" id="CHEBI:18420"/>
    </cofactor>
</comment>
<dbReference type="PRINTS" id="PR01020">
    <property type="entry name" value="LPSBIOSNTHSS"/>
</dbReference>
<dbReference type="PANTHER" id="PTHR21342">
    <property type="entry name" value="PHOSPHOPANTETHEINE ADENYLYLTRANSFERASE"/>
    <property type="match status" value="1"/>
</dbReference>
<evidence type="ECO:0000256" key="4">
    <source>
        <dbReference type="ARBA" id="ARBA00022741"/>
    </source>
</evidence>
<evidence type="ECO:0000256" key="5">
    <source>
        <dbReference type="ARBA" id="ARBA00022840"/>
    </source>
</evidence>
<keyword evidence="1 9" id="KW-0963">Cytoplasm</keyword>
<evidence type="ECO:0000256" key="7">
    <source>
        <dbReference type="ARBA" id="ARBA00022993"/>
    </source>
</evidence>
<accession>A0ABR7EQU3</accession>
<reference evidence="11 12" key="1">
    <citation type="submission" date="2020-08" db="EMBL/GenBank/DDBJ databases">
        <title>Genome public.</title>
        <authorList>
            <person name="Liu C."/>
            <person name="Sun Q."/>
        </authorList>
    </citation>
    <scope>NUCLEOTIDE SEQUENCE [LARGE SCALE GENOMIC DNA]</scope>
    <source>
        <strain evidence="11 12">NSJ-36</strain>
    </source>
</reference>
<keyword evidence="7 9" id="KW-0173">Coenzyme A biosynthesis</keyword>
<feature type="binding site" evidence="9">
    <location>
        <begin position="123"/>
        <end position="129"/>
    </location>
    <ligand>
        <name>ATP</name>
        <dbReference type="ChEBI" id="CHEBI:30616"/>
    </ligand>
</feature>
<evidence type="ECO:0000313" key="12">
    <source>
        <dbReference type="Proteomes" id="UP000647235"/>
    </source>
</evidence>
<feature type="binding site" evidence="9">
    <location>
        <position position="9"/>
    </location>
    <ligand>
        <name>substrate</name>
    </ligand>
</feature>
<dbReference type="Proteomes" id="UP000647235">
    <property type="component" value="Unassembled WGS sequence"/>
</dbReference>
<organism evidence="11 12">
    <name type="scientific">Dorea hominis</name>
    <dbReference type="NCBI Taxonomy" id="2763040"/>
    <lineage>
        <taxon>Bacteria</taxon>
        <taxon>Bacillati</taxon>
        <taxon>Bacillota</taxon>
        <taxon>Clostridia</taxon>
        <taxon>Lachnospirales</taxon>
        <taxon>Lachnospiraceae</taxon>
        <taxon>Dorea</taxon>
    </lineage>
</organism>
<evidence type="ECO:0000256" key="3">
    <source>
        <dbReference type="ARBA" id="ARBA00022695"/>
    </source>
</evidence>
<dbReference type="EC" id="2.7.7.3" evidence="9"/>
<sequence length="164" mass="18321">MLRAIYPGSFDPVTNGHLDVIRRASGLVDELIVGVLNNKAKTPLFSVEERVKMLKEVTKELPGVKIVPFEGLLIDFAKEMSAKMVVRGLRAVTDFEYELQMAQTNHKLAEDIETVFLTTSLEYSYLSSTIVKEVAAFGGDISQFVPEHVEEKIKSKITKKGECE</sequence>
<dbReference type="NCBIfam" id="TIGR00125">
    <property type="entry name" value="cyt_tran_rel"/>
    <property type="match status" value="1"/>
</dbReference>
<dbReference type="RefSeq" id="WP_021860470.1">
    <property type="nucleotide sequence ID" value="NZ_JACOOY010000001.1"/>
</dbReference>
<dbReference type="Gene3D" id="3.40.50.620">
    <property type="entry name" value="HUPs"/>
    <property type="match status" value="1"/>
</dbReference>
<evidence type="ECO:0000256" key="1">
    <source>
        <dbReference type="ARBA" id="ARBA00022490"/>
    </source>
</evidence>
<feature type="binding site" evidence="9">
    <location>
        <position position="73"/>
    </location>
    <ligand>
        <name>substrate</name>
    </ligand>
</feature>
<feature type="binding site" evidence="9">
    <location>
        <position position="41"/>
    </location>
    <ligand>
        <name>substrate</name>
    </ligand>
</feature>
<comment type="subunit">
    <text evidence="9">Homohexamer.</text>
</comment>
<comment type="similarity">
    <text evidence="9">Belongs to the bacterial CoaD family.</text>
</comment>
<evidence type="ECO:0000259" key="10">
    <source>
        <dbReference type="Pfam" id="PF01467"/>
    </source>
</evidence>
<dbReference type="InterPro" id="IPR014729">
    <property type="entry name" value="Rossmann-like_a/b/a_fold"/>
</dbReference>
<dbReference type="HAMAP" id="MF_00151">
    <property type="entry name" value="PPAT_bact"/>
    <property type="match status" value="1"/>
</dbReference>
<protein>
    <recommendedName>
        <fullName evidence="9">Phosphopantetheine adenylyltransferase</fullName>
        <ecNumber evidence="9">2.7.7.3</ecNumber>
    </recommendedName>
    <alternativeName>
        <fullName evidence="9">Dephospho-CoA pyrophosphorylase</fullName>
    </alternativeName>
    <alternativeName>
        <fullName evidence="9">Pantetheine-phosphate adenylyltransferase</fullName>
        <shortName evidence="9">PPAT</shortName>
    </alternativeName>
</protein>
<feature type="binding site" evidence="9">
    <location>
        <position position="87"/>
    </location>
    <ligand>
        <name>substrate</name>
    </ligand>
</feature>
<keyword evidence="6 9" id="KW-0460">Magnesium</keyword>
<gene>
    <name evidence="9 11" type="primary">coaD</name>
    <name evidence="11" type="ORF">H8S07_00115</name>
</gene>
<keyword evidence="2 9" id="KW-0808">Transferase</keyword>
<dbReference type="PANTHER" id="PTHR21342:SF1">
    <property type="entry name" value="PHOSPHOPANTETHEINE ADENYLYLTRANSFERASE"/>
    <property type="match status" value="1"/>
</dbReference>
<dbReference type="EMBL" id="JACOOY010000001">
    <property type="protein sequence ID" value="MBC5663695.1"/>
    <property type="molecule type" value="Genomic_DNA"/>
</dbReference>
<keyword evidence="5 9" id="KW-0067">ATP-binding</keyword>
<feature type="binding site" evidence="9">
    <location>
        <begin position="9"/>
        <end position="10"/>
    </location>
    <ligand>
        <name>ATP</name>
        <dbReference type="ChEBI" id="CHEBI:30616"/>
    </ligand>
</feature>
<evidence type="ECO:0000313" key="11">
    <source>
        <dbReference type="EMBL" id="MBC5663695.1"/>
    </source>
</evidence>
<name>A0ABR7EQU3_9FIRM</name>
<evidence type="ECO:0000256" key="6">
    <source>
        <dbReference type="ARBA" id="ARBA00022842"/>
    </source>
</evidence>
<feature type="binding site" evidence="9">
    <location>
        <position position="17"/>
    </location>
    <ligand>
        <name>ATP</name>
        <dbReference type="ChEBI" id="CHEBI:30616"/>
    </ligand>
</feature>
<dbReference type="GO" id="GO:0004595">
    <property type="term" value="F:pantetheine-phosphate adenylyltransferase activity"/>
    <property type="evidence" value="ECO:0007669"/>
    <property type="project" value="UniProtKB-EC"/>
</dbReference>
<evidence type="ECO:0000256" key="9">
    <source>
        <dbReference type="HAMAP-Rule" id="MF_00151"/>
    </source>
</evidence>
<dbReference type="InterPro" id="IPR004821">
    <property type="entry name" value="Cyt_trans-like"/>
</dbReference>
<feature type="domain" description="Cytidyltransferase-like" evidence="10">
    <location>
        <begin position="5"/>
        <end position="133"/>
    </location>
</feature>
<comment type="caution">
    <text evidence="11">The sequence shown here is derived from an EMBL/GenBank/DDBJ whole genome shotgun (WGS) entry which is preliminary data.</text>
</comment>
<proteinExistence type="inferred from homology"/>
<keyword evidence="3 9" id="KW-0548">Nucleotidyltransferase</keyword>
<evidence type="ECO:0000256" key="8">
    <source>
        <dbReference type="ARBA" id="ARBA00029346"/>
    </source>
</evidence>
<comment type="pathway">
    <text evidence="9">Cofactor biosynthesis; coenzyme A biosynthesis; CoA from (R)-pantothenate: step 4/5.</text>
</comment>
<feature type="site" description="Transition state stabilizer" evidence="9">
    <location>
        <position position="17"/>
    </location>
</feature>
<dbReference type="CDD" id="cd02163">
    <property type="entry name" value="PPAT"/>
    <property type="match status" value="1"/>
</dbReference>